<accession>I4DSF7</accession>
<feature type="region of interest" description="Disordered" evidence="1">
    <location>
        <begin position="29"/>
        <end position="50"/>
    </location>
</feature>
<evidence type="ECO:0000313" key="2">
    <source>
        <dbReference type="EMBL" id="BAM20847.1"/>
    </source>
</evidence>
<reference evidence="2" key="1">
    <citation type="journal article" date="2012" name="BMC Biol.">
        <title>Comprehensive microarray-based analysis for stage-specific larval camouflage pattern-associated genes in the swallowtail butterfly, Papilio xuthus.</title>
        <authorList>
            <person name="Futahashi R."/>
            <person name="Shirataki H."/>
            <person name="Narita T."/>
            <person name="Mita K."/>
            <person name="Fujiwara H."/>
        </authorList>
    </citation>
    <scope>NUCLEOTIDE SEQUENCE</scope>
    <source>
        <tissue evidence="2">Epidermis</tissue>
    </source>
</reference>
<dbReference type="AlphaFoldDB" id="I4DSF7"/>
<name>I4DSF7_PAPPL</name>
<organism evidence="2">
    <name type="scientific">Papilio polytes</name>
    <name type="common">Common mormon</name>
    <name type="synonym">Swallowtail butterfly</name>
    <dbReference type="NCBI Taxonomy" id="76194"/>
    <lineage>
        <taxon>Eukaryota</taxon>
        <taxon>Metazoa</taxon>
        <taxon>Ecdysozoa</taxon>
        <taxon>Arthropoda</taxon>
        <taxon>Hexapoda</taxon>
        <taxon>Insecta</taxon>
        <taxon>Pterygota</taxon>
        <taxon>Neoptera</taxon>
        <taxon>Endopterygota</taxon>
        <taxon>Lepidoptera</taxon>
        <taxon>Glossata</taxon>
        <taxon>Ditrysia</taxon>
        <taxon>Papilionoidea</taxon>
        <taxon>Papilionidae</taxon>
        <taxon>Papilioninae</taxon>
        <taxon>Papilio</taxon>
    </lineage>
</organism>
<feature type="region of interest" description="Disordered" evidence="1">
    <location>
        <begin position="1"/>
        <end position="20"/>
    </location>
</feature>
<evidence type="ECO:0000256" key="1">
    <source>
        <dbReference type="SAM" id="MobiDB-lite"/>
    </source>
</evidence>
<dbReference type="EMBL" id="AK405716">
    <property type="protein sequence ID" value="BAM20847.1"/>
    <property type="molecule type" value="mRNA"/>
</dbReference>
<feature type="compositionally biased region" description="Low complexity" evidence="1">
    <location>
        <begin position="29"/>
        <end position="41"/>
    </location>
</feature>
<proteinExistence type="evidence at transcript level"/>
<sequence>MAWLGSGSSGGTRRRAPVAPGVQVVQGARRARGAPGRVAGGLPPHTRPRLRPVPQRLRRRLLREPTGLAPDLCGKR</sequence>
<protein>
    <submittedName>
        <fullName evidence="2">Uncharacterized protein</fullName>
    </submittedName>
</protein>